<sequence>MKNFEQLFQHEIEYIRALQRLARQEKPHLSDILREHDPDVGSFTCN</sequence>
<accession>A0ABY9XD90</accession>
<dbReference type="RefSeq" id="WP_189761043.1">
    <property type="nucleotide sequence ID" value="NZ_CAWPOC010000017.1"/>
</dbReference>
<protein>
    <submittedName>
        <fullName evidence="1">Uncharacterized protein</fullName>
    </submittedName>
</protein>
<gene>
    <name evidence="1" type="ORF">QL112_011450</name>
</gene>
<dbReference type="Proteomes" id="UP001300348">
    <property type="component" value="Chromosome"/>
</dbReference>
<evidence type="ECO:0000313" key="1">
    <source>
        <dbReference type="EMBL" id="WNH00517.1"/>
    </source>
</evidence>
<name>A0ABY9XD90_9GAMM</name>
<proteinExistence type="predicted"/>
<keyword evidence="2" id="KW-1185">Reference proteome</keyword>
<dbReference type="GeneID" id="88856181"/>
<reference evidence="1 2" key="1">
    <citation type="journal article" date="2023" name="Access Microbiol">
        <title>The genome of a steinernematid-associated Pseudomonas piscis bacterium encodes the biosynthesis of insect toxins.</title>
        <authorList>
            <person name="Awori R.M."/>
            <person name="Hendre P."/>
            <person name="Amugune N.O."/>
        </authorList>
    </citation>
    <scope>NUCLEOTIDE SEQUENCE [LARGE SCALE GENOMIC DNA]</scope>
    <source>
        <strain evidence="1 2">97</strain>
    </source>
</reference>
<dbReference type="EMBL" id="CP133647">
    <property type="protein sequence ID" value="WNH00517.1"/>
    <property type="molecule type" value="Genomic_DNA"/>
</dbReference>
<organism evidence="1 2">
    <name type="scientific">Xenorhabdus griffiniae</name>
    <dbReference type="NCBI Taxonomy" id="351672"/>
    <lineage>
        <taxon>Bacteria</taxon>
        <taxon>Pseudomonadati</taxon>
        <taxon>Pseudomonadota</taxon>
        <taxon>Gammaproteobacteria</taxon>
        <taxon>Enterobacterales</taxon>
        <taxon>Morganellaceae</taxon>
        <taxon>Xenorhabdus</taxon>
    </lineage>
</organism>
<evidence type="ECO:0000313" key="2">
    <source>
        <dbReference type="Proteomes" id="UP001300348"/>
    </source>
</evidence>